<protein>
    <submittedName>
        <fullName evidence="2">Uncharacterized protein</fullName>
    </submittedName>
</protein>
<name>A0A1Y6C5R3_9BACT</name>
<reference evidence="3" key="1">
    <citation type="submission" date="2017-04" db="EMBL/GenBank/DDBJ databases">
        <authorList>
            <person name="Varghese N."/>
            <person name="Submissions S."/>
        </authorList>
    </citation>
    <scope>NUCLEOTIDE SEQUENCE [LARGE SCALE GENOMIC DNA]</scope>
    <source>
        <strain evidence="3">RKEM611</strain>
    </source>
</reference>
<accession>A0A1Y6C5R3</accession>
<proteinExistence type="predicted"/>
<evidence type="ECO:0000313" key="3">
    <source>
        <dbReference type="Proteomes" id="UP000192907"/>
    </source>
</evidence>
<feature type="signal peptide" evidence="1">
    <location>
        <begin position="1"/>
        <end position="19"/>
    </location>
</feature>
<sequence>MKTSIISILYLFMTSYGLSATNQAIQQKISSQDAKIFMLKKRLTPSTRVLKLKSSADGQILSDIDVSNIDTIFIDGNDKDISIKSLKGGELFQRVTIYKYTYAGTVTILDKRQTPGGNIFNLRITPVVMQAHRNESVELMKTPSGWNTVHQPRFFEISFGHSSEDNGVWVRDIFNDYHSTTTPSDLTTKSIDSNRKVALSNGVLYVRLGLPKTTTACQLLPDDNDVVRNYELEMITDGGNSVSSIWEEENIPTAVISRKYSADTPTVVNPNPLDIYTGYRILCFY</sequence>
<feature type="chain" id="PRO_5013255305" evidence="1">
    <location>
        <begin position="20"/>
        <end position="285"/>
    </location>
</feature>
<gene>
    <name evidence="2" type="ORF">SAMN06296036_111166</name>
</gene>
<keyword evidence="3" id="KW-1185">Reference proteome</keyword>
<dbReference type="AlphaFoldDB" id="A0A1Y6C5R3"/>
<evidence type="ECO:0000256" key="1">
    <source>
        <dbReference type="SAM" id="SignalP"/>
    </source>
</evidence>
<evidence type="ECO:0000313" key="2">
    <source>
        <dbReference type="EMBL" id="SMF38497.1"/>
    </source>
</evidence>
<dbReference type="Proteomes" id="UP000192907">
    <property type="component" value="Unassembled WGS sequence"/>
</dbReference>
<dbReference type="EMBL" id="FWZT01000011">
    <property type="protein sequence ID" value="SMF38497.1"/>
    <property type="molecule type" value="Genomic_DNA"/>
</dbReference>
<organism evidence="2 3">
    <name type="scientific">Pseudobacteriovorax antillogorgiicola</name>
    <dbReference type="NCBI Taxonomy" id="1513793"/>
    <lineage>
        <taxon>Bacteria</taxon>
        <taxon>Pseudomonadati</taxon>
        <taxon>Bdellovibrionota</taxon>
        <taxon>Oligoflexia</taxon>
        <taxon>Oligoflexales</taxon>
        <taxon>Pseudobacteriovoracaceae</taxon>
        <taxon>Pseudobacteriovorax</taxon>
    </lineage>
</organism>
<keyword evidence="1" id="KW-0732">Signal</keyword>